<dbReference type="NCBIfam" id="TIGR01499">
    <property type="entry name" value="folC"/>
    <property type="match status" value="1"/>
</dbReference>
<evidence type="ECO:0000256" key="3">
    <source>
        <dbReference type="ARBA" id="ARBA00004496"/>
    </source>
</evidence>
<evidence type="ECO:0000256" key="15">
    <source>
        <dbReference type="ARBA" id="ARBA00023136"/>
    </source>
</evidence>
<evidence type="ECO:0000256" key="2">
    <source>
        <dbReference type="ARBA" id="ARBA00004305"/>
    </source>
</evidence>
<dbReference type="GO" id="GO:0006730">
    <property type="term" value="P:one-carbon metabolic process"/>
    <property type="evidence" value="ECO:0007669"/>
    <property type="project" value="UniProtKB-KW"/>
</dbReference>
<keyword evidence="12 18" id="KW-0067">ATP-binding</keyword>
<evidence type="ECO:0000256" key="5">
    <source>
        <dbReference type="ARBA" id="ARBA00008276"/>
    </source>
</evidence>
<dbReference type="InterPro" id="IPR023600">
    <property type="entry name" value="Folylpolyglutamate_synth_euk"/>
</dbReference>
<keyword evidence="6" id="KW-0963">Cytoplasm</keyword>
<reference evidence="21" key="2">
    <citation type="submission" date="2015-01" db="EMBL/GenBank/DDBJ databases">
        <title>Evolutionary Origins and Diversification of the Mycorrhizal Mutualists.</title>
        <authorList>
            <consortium name="DOE Joint Genome Institute"/>
            <consortium name="Mycorrhizal Genomics Consortium"/>
            <person name="Kohler A."/>
            <person name="Kuo A."/>
            <person name="Nagy L.G."/>
            <person name="Floudas D."/>
            <person name="Copeland A."/>
            <person name="Barry K.W."/>
            <person name="Cichocki N."/>
            <person name="Veneault-Fourrey C."/>
            <person name="LaButti K."/>
            <person name="Lindquist E.A."/>
            <person name="Lipzen A."/>
            <person name="Lundell T."/>
            <person name="Morin E."/>
            <person name="Murat C."/>
            <person name="Riley R."/>
            <person name="Ohm R."/>
            <person name="Sun H."/>
            <person name="Tunlid A."/>
            <person name="Henrissat B."/>
            <person name="Grigoriev I.V."/>
            <person name="Hibbett D.S."/>
            <person name="Martin F."/>
        </authorList>
    </citation>
    <scope>NUCLEOTIDE SEQUENCE [LARGE SCALE GENOMIC DNA]</scope>
    <source>
        <strain evidence="21">Zn</strain>
    </source>
</reference>
<dbReference type="EC" id="6.3.2.17" evidence="17"/>
<feature type="binding site" evidence="18">
    <location>
        <position position="341"/>
    </location>
    <ligand>
        <name>ATP</name>
        <dbReference type="ChEBI" id="CHEBI:30616"/>
    </ligand>
</feature>
<protein>
    <recommendedName>
        <fullName evidence="17">Folylpolyglutamate synthase</fullName>
        <ecNumber evidence="17">6.3.2.17</ecNumber>
    </recommendedName>
    <alternativeName>
        <fullName evidence="17">Folylpoly-gamma-glutamate synthetase</fullName>
    </alternativeName>
    <alternativeName>
        <fullName evidence="17">Tetrahydrofolylpolyglutamate synthase</fullName>
    </alternativeName>
</protein>
<evidence type="ECO:0000256" key="17">
    <source>
        <dbReference type="PIRNR" id="PIRNR038895"/>
    </source>
</evidence>
<evidence type="ECO:0000256" key="8">
    <source>
        <dbReference type="ARBA" id="ARBA00022598"/>
    </source>
</evidence>
<dbReference type="Proteomes" id="UP000054321">
    <property type="component" value="Unassembled WGS sequence"/>
</dbReference>
<evidence type="ECO:0000313" key="20">
    <source>
        <dbReference type="EMBL" id="KIM94584.1"/>
    </source>
</evidence>
<organism evidence="20 21">
    <name type="scientific">Oidiodendron maius (strain Zn)</name>
    <dbReference type="NCBI Taxonomy" id="913774"/>
    <lineage>
        <taxon>Eukaryota</taxon>
        <taxon>Fungi</taxon>
        <taxon>Dikarya</taxon>
        <taxon>Ascomycota</taxon>
        <taxon>Pezizomycotina</taxon>
        <taxon>Leotiomycetes</taxon>
        <taxon>Leotiomycetes incertae sedis</taxon>
        <taxon>Myxotrichaceae</taxon>
        <taxon>Oidiodendron</taxon>
    </lineage>
</organism>
<dbReference type="OrthoDB" id="5212574at2759"/>
<comment type="catalytic activity">
    <reaction evidence="16 17">
        <text>(6S)-5,6,7,8-tetrahydrofolyl-(gamma-L-Glu)(n) + L-glutamate + ATP = (6S)-5,6,7,8-tetrahydrofolyl-(gamma-L-Glu)(n+1) + ADP + phosphate + H(+)</text>
        <dbReference type="Rhea" id="RHEA:10580"/>
        <dbReference type="Rhea" id="RHEA-COMP:14738"/>
        <dbReference type="Rhea" id="RHEA-COMP:14740"/>
        <dbReference type="ChEBI" id="CHEBI:15378"/>
        <dbReference type="ChEBI" id="CHEBI:29985"/>
        <dbReference type="ChEBI" id="CHEBI:30616"/>
        <dbReference type="ChEBI" id="CHEBI:43474"/>
        <dbReference type="ChEBI" id="CHEBI:141005"/>
        <dbReference type="ChEBI" id="CHEBI:456216"/>
        <dbReference type="EC" id="6.3.2.17"/>
    </reaction>
</comment>
<evidence type="ECO:0000256" key="13">
    <source>
        <dbReference type="ARBA" id="ARBA00022842"/>
    </source>
</evidence>
<dbReference type="InterPro" id="IPR036565">
    <property type="entry name" value="Mur-like_cat_sf"/>
</dbReference>
<dbReference type="PIRSF" id="PIRSF038895">
    <property type="entry name" value="FPGS"/>
    <property type="match status" value="1"/>
</dbReference>
<accession>A0A0C3GT76</accession>
<dbReference type="PANTHER" id="PTHR11136:SF5">
    <property type="entry name" value="FOLYLPOLYGLUTAMATE SYNTHASE, MITOCHONDRIAL"/>
    <property type="match status" value="1"/>
</dbReference>
<dbReference type="GO" id="GO:0004326">
    <property type="term" value="F:tetrahydrofolylpolyglutamate synthase activity"/>
    <property type="evidence" value="ECO:0007669"/>
    <property type="project" value="UniProtKB-EC"/>
</dbReference>
<feature type="binding site" evidence="18">
    <location>
        <position position="327"/>
    </location>
    <ligand>
        <name>ATP</name>
        <dbReference type="ChEBI" id="CHEBI:30616"/>
    </ligand>
</feature>
<feature type="binding site" evidence="19">
    <location>
        <position position="209"/>
    </location>
    <ligand>
        <name>Mg(2+)</name>
        <dbReference type="ChEBI" id="CHEBI:18420"/>
        <label>1</label>
    </ligand>
</feature>
<dbReference type="Gene3D" id="3.90.190.20">
    <property type="entry name" value="Mur ligase, C-terminal domain"/>
    <property type="match status" value="1"/>
</dbReference>
<keyword evidence="21" id="KW-1185">Reference proteome</keyword>
<dbReference type="AlphaFoldDB" id="A0A0C3GT76"/>
<dbReference type="SUPFAM" id="SSF53623">
    <property type="entry name" value="MurD-like peptide ligases, catalytic domain"/>
    <property type="match status" value="1"/>
</dbReference>
<dbReference type="UniPathway" id="UPA00850"/>
<dbReference type="GO" id="GO:0005743">
    <property type="term" value="C:mitochondrial inner membrane"/>
    <property type="evidence" value="ECO:0007669"/>
    <property type="project" value="UniProtKB-SubCell"/>
</dbReference>
<evidence type="ECO:0000256" key="9">
    <source>
        <dbReference type="ARBA" id="ARBA00022723"/>
    </source>
</evidence>
<dbReference type="SUPFAM" id="SSF53244">
    <property type="entry name" value="MurD-like peptide ligases, peptide-binding domain"/>
    <property type="match status" value="1"/>
</dbReference>
<dbReference type="GO" id="GO:0046872">
    <property type="term" value="F:metal ion binding"/>
    <property type="evidence" value="ECO:0007669"/>
    <property type="project" value="UniProtKB-KW"/>
</dbReference>
<dbReference type="InterPro" id="IPR018109">
    <property type="entry name" value="Folylpolyglutamate_synth_CS"/>
</dbReference>
<comment type="similarity">
    <text evidence="5 17">Belongs to the folylpolyglutamate synthase family.</text>
</comment>
<keyword evidence="7 17" id="KW-0554">One-carbon metabolism</keyword>
<dbReference type="GO" id="GO:0005829">
    <property type="term" value="C:cytosol"/>
    <property type="evidence" value="ECO:0007669"/>
    <property type="project" value="TreeGrafter"/>
</dbReference>
<evidence type="ECO:0000256" key="16">
    <source>
        <dbReference type="ARBA" id="ARBA00047493"/>
    </source>
</evidence>
<feature type="binding site" evidence="19">
    <location>
        <position position="181"/>
    </location>
    <ligand>
        <name>Mg(2+)</name>
        <dbReference type="ChEBI" id="CHEBI:18420"/>
        <label>1</label>
    </ligand>
</feature>
<feature type="binding site" evidence="19">
    <location>
        <position position="104"/>
    </location>
    <ligand>
        <name>Mg(2+)</name>
        <dbReference type="ChEBI" id="CHEBI:18420"/>
        <label>1</label>
    </ligand>
</feature>
<dbReference type="InterPro" id="IPR001645">
    <property type="entry name" value="Folylpolyglutamate_synth"/>
</dbReference>
<dbReference type="PANTHER" id="PTHR11136">
    <property type="entry name" value="FOLYLPOLYGLUTAMATE SYNTHASE-RELATED"/>
    <property type="match status" value="1"/>
</dbReference>
<dbReference type="PROSITE" id="PS01012">
    <property type="entry name" value="FOLYLPOLYGLU_SYNT_2"/>
    <property type="match status" value="1"/>
</dbReference>
<keyword evidence="15" id="KW-0472">Membrane</keyword>
<evidence type="ECO:0000256" key="4">
    <source>
        <dbReference type="ARBA" id="ARBA00005150"/>
    </source>
</evidence>
<evidence type="ECO:0000256" key="10">
    <source>
        <dbReference type="ARBA" id="ARBA00022741"/>
    </source>
</evidence>
<keyword evidence="11" id="KW-0999">Mitochondrion inner membrane</keyword>
<proteinExistence type="inferred from homology"/>
<dbReference type="GO" id="GO:0005759">
    <property type="term" value="C:mitochondrial matrix"/>
    <property type="evidence" value="ECO:0007669"/>
    <property type="project" value="UniProtKB-SubCell"/>
</dbReference>
<dbReference type="STRING" id="913774.A0A0C3GT76"/>
<evidence type="ECO:0000256" key="11">
    <source>
        <dbReference type="ARBA" id="ARBA00022792"/>
    </source>
</evidence>
<evidence type="ECO:0000256" key="19">
    <source>
        <dbReference type="PIRSR" id="PIRSR038895-2"/>
    </source>
</evidence>
<evidence type="ECO:0000256" key="7">
    <source>
        <dbReference type="ARBA" id="ARBA00022563"/>
    </source>
</evidence>
<keyword evidence="13 19" id="KW-0460">Magnesium</keyword>
<dbReference type="HOGENOM" id="CLU_015869_0_1_1"/>
<evidence type="ECO:0000256" key="14">
    <source>
        <dbReference type="ARBA" id="ARBA00023128"/>
    </source>
</evidence>
<keyword evidence="9 19" id="KW-0479">Metal-binding</keyword>
<evidence type="ECO:0000256" key="6">
    <source>
        <dbReference type="ARBA" id="ARBA00022490"/>
    </source>
</evidence>
<name>A0A0C3GT76_OIDMZ</name>
<evidence type="ECO:0000256" key="12">
    <source>
        <dbReference type="ARBA" id="ARBA00022840"/>
    </source>
</evidence>
<comment type="cofactor">
    <cofactor evidence="17">
        <name>a monovalent cation</name>
        <dbReference type="ChEBI" id="CHEBI:60242"/>
    </cofactor>
    <text evidence="17">A monovalent cation.</text>
</comment>
<gene>
    <name evidence="20" type="ORF">OIDMADRAFT_60365</name>
</gene>
<reference evidence="20 21" key="1">
    <citation type="submission" date="2014-04" db="EMBL/GenBank/DDBJ databases">
        <authorList>
            <consortium name="DOE Joint Genome Institute"/>
            <person name="Kuo A."/>
            <person name="Martino E."/>
            <person name="Perotto S."/>
            <person name="Kohler A."/>
            <person name="Nagy L.G."/>
            <person name="Floudas D."/>
            <person name="Copeland A."/>
            <person name="Barry K.W."/>
            <person name="Cichocki N."/>
            <person name="Veneault-Fourrey C."/>
            <person name="LaButti K."/>
            <person name="Lindquist E.A."/>
            <person name="Lipzen A."/>
            <person name="Lundell T."/>
            <person name="Morin E."/>
            <person name="Murat C."/>
            <person name="Sun H."/>
            <person name="Tunlid A."/>
            <person name="Henrissat B."/>
            <person name="Grigoriev I.V."/>
            <person name="Hibbett D.S."/>
            <person name="Martin F."/>
            <person name="Nordberg H.P."/>
            <person name="Cantor M.N."/>
            <person name="Hua S.X."/>
        </authorList>
    </citation>
    <scope>NUCLEOTIDE SEQUENCE [LARGE SCALE GENOMIC DNA]</scope>
    <source>
        <strain evidence="20 21">Zn</strain>
    </source>
</reference>
<evidence type="ECO:0000256" key="18">
    <source>
        <dbReference type="PIRSR" id="PIRSR038895-1"/>
    </source>
</evidence>
<dbReference type="GO" id="GO:0005524">
    <property type="term" value="F:ATP binding"/>
    <property type="evidence" value="ECO:0007669"/>
    <property type="project" value="UniProtKB-KW"/>
</dbReference>
<dbReference type="InParanoid" id="A0A0C3GT76"/>
<dbReference type="EMBL" id="KN832889">
    <property type="protein sequence ID" value="KIM94584.1"/>
    <property type="molecule type" value="Genomic_DNA"/>
</dbReference>
<keyword evidence="10 18" id="KW-0547">Nucleotide-binding</keyword>
<comment type="pathway">
    <text evidence="4 17">Cofactor biosynthesis; tetrahydrofolylpolyglutamate biosynthesis.</text>
</comment>
<comment type="subcellular location">
    <subcellularLocation>
        <location evidence="3">Cytoplasm</location>
    </subcellularLocation>
    <subcellularLocation>
        <location evidence="1">Mitochondrion inner membrane</location>
    </subcellularLocation>
    <subcellularLocation>
        <location evidence="2">Mitochondrion matrix</location>
    </subcellularLocation>
</comment>
<dbReference type="InterPro" id="IPR036615">
    <property type="entry name" value="Mur_ligase_C_dom_sf"/>
</dbReference>
<dbReference type="Gene3D" id="3.40.1190.10">
    <property type="entry name" value="Mur-like, catalytic domain"/>
    <property type="match status" value="1"/>
</dbReference>
<evidence type="ECO:0000313" key="21">
    <source>
        <dbReference type="Proteomes" id="UP000054321"/>
    </source>
</evidence>
<sequence>MAPRDTYSEAISKLNSLESNSQVRQRFIKDGANFEGLIPQMREWCRECGYNMTDIDRLNAIHISGSKGKGSTSAFIFSILSQYLNLNGKRQEDEQMTKLGLYTSPHLHTIRERIRLRTTAEELFSSTVISEELFGRYYLQVWESLQMEKKSRLERPSFFKFVTLTALHTFLQEGVDTAIVEVGVGGEYDSTNVLHRPSVCAITSLGLDHTDVLGKTIEEIAWHKSGILKEGCPAYTVEQSPDIMVALRRRAAERNVCLQVISRHPDIDIMPLGLAGDFQKINASLAIAVAADHLRQMGYLDVPHDIMDAPLPEKFRRGLSDASWPGRCETRWKNGVAWCLDGAHTVESIQLVGAWFASKIQQDSLAERILIFNQQTRDAVKLLHDLRQAICTSTGSQSNWKPFSHIFFCTNIAWSKDKTFGSEQMSMMDSGKPVGDLQIQHRLAEFWKSMPGERDSEVTVVRTVEEAINSTRRLFSETRNKGTPQLSLITGSLHLVGSASEVLGSSNEPLV</sequence>
<keyword evidence="14" id="KW-0496">Mitochondrion</keyword>
<keyword evidence="8 17" id="KW-0436">Ligase</keyword>
<evidence type="ECO:0000256" key="1">
    <source>
        <dbReference type="ARBA" id="ARBA00004273"/>
    </source>
</evidence>
<comment type="function">
    <text evidence="17">Catalyzes conversion of folates to polyglutamate derivatives allowing concentration of folate compounds in the cell and the intracellular retention of these cofactors, which are important substrates for most of the folate-dependent enzymes that are involved in one-carbon transfer reactions involved in purine, pyrimidine and amino acid synthesis.</text>
</comment>